<name>A0AAV5IFW7_9ROSI</name>
<dbReference type="EMBL" id="BPVZ01000012">
    <property type="protein sequence ID" value="GKU98010.1"/>
    <property type="molecule type" value="Genomic_DNA"/>
</dbReference>
<comment type="caution">
    <text evidence="1">The sequence shown here is derived from an EMBL/GenBank/DDBJ whole genome shotgun (WGS) entry which is preliminary data.</text>
</comment>
<sequence length="68" mass="7633">MSFSFSLHTPKALPPLSPPCCRKFHLFITSRQKTIPNTKFEKVTAMGTISELQEIPSVSIYEVSLGYT</sequence>
<organism evidence="1 2">
    <name type="scientific">Rubroshorea leprosula</name>
    <dbReference type="NCBI Taxonomy" id="152421"/>
    <lineage>
        <taxon>Eukaryota</taxon>
        <taxon>Viridiplantae</taxon>
        <taxon>Streptophyta</taxon>
        <taxon>Embryophyta</taxon>
        <taxon>Tracheophyta</taxon>
        <taxon>Spermatophyta</taxon>
        <taxon>Magnoliopsida</taxon>
        <taxon>eudicotyledons</taxon>
        <taxon>Gunneridae</taxon>
        <taxon>Pentapetalae</taxon>
        <taxon>rosids</taxon>
        <taxon>malvids</taxon>
        <taxon>Malvales</taxon>
        <taxon>Dipterocarpaceae</taxon>
        <taxon>Rubroshorea</taxon>
    </lineage>
</organism>
<evidence type="ECO:0000313" key="2">
    <source>
        <dbReference type="Proteomes" id="UP001054252"/>
    </source>
</evidence>
<dbReference type="AlphaFoldDB" id="A0AAV5IFW7"/>
<accession>A0AAV5IFW7</accession>
<keyword evidence="2" id="KW-1185">Reference proteome</keyword>
<evidence type="ECO:0000313" key="1">
    <source>
        <dbReference type="EMBL" id="GKU98010.1"/>
    </source>
</evidence>
<gene>
    <name evidence="1" type="ORF">SLEP1_g11067</name>
</gene>
<proteinExistence type="predicted"/>
<dbReference type="Proteomes" id="UP001054252">
    <property type="component" value="Unassembled WGS sequence"/>
</dbReference>
<protein>
    <submittedName>
        <fullName evidence="1">Uncharacterized protein</fullName>
    </submittedName>
</protein>
<reference evidence="1 2" key="1">
    <citation type="journal article" date="2021" name="Commun. Biol.">
        <title>The genome of Shorea leprosula (Dipterocarpaceae) highlights the ecological relevance of drought in aseasonal tropical rainforests.</title>
        <authorList>
            <person name="Ng K.K.S."/>
            <person name="Kobayashi M.J."/>
            <person name="Fawcett J.A."/>
            <person name="Hatakeyama M."/>
            <person name="Paape T."/>
            <person name="Ng C.H."/>
            <person name="Ang C.C."/>
            <person name="Tnah L.H."/>
            <person name="Lee C.T."/>
            <person name="Nishiyama T."/>
            <person name="Sese J."/>
            <person name="O'Brien M.J."/>
            <person name="Copetti D."/>
            <person name="Mohd Noor M.I."/>
            <person name="Ong R.C."/>
            <person name="Putra M."/>
            <person name="Sireger I.Z."/>
            <person name="Indrioko S."/>
            <person name="Kosugi Y."/>
            <person name="Izuno A."/>
            <person name="Isagi Y."/>
            <person name="Lee S.L."/>
            <person name="Shimizu K.K."/>
        </authorList>
    </citation>
    <scope>NUCLEOTIDE SEQUENCE [LARGE SCALE GENOMIC DNA]</scope>
    <source>
        <strain evidence="1">214</strain>
    </source>
</reference>